<feature type="compositionally biased region" description="Basic residues" evidence="2">
    <location>
        <begin position="265"/>
        <end position="277"/>
    </location>
</feature>
<feature type="compositionally biased region" description="Low complexity" evidence="2">
    <location>
        <begin position="278"/>
        <end position="311"/>
    </location>
</feature>
<keyword evidence="4" id="KW-1185">Reference proteome</keyword>
<reference evidence="3" key="1">
    <citation type="submission" date="2022-08" db="EMBL/GenBank/DDBJ databases">
        <title>Novel sulfate-reducing endosymbionts in the free-living metamonad Anaeramoeba.</title>
        <authorList>
            <person name="Jerlstrom-Hultqvist J."/>
            <person name="Cepicka I."/>
            <person name="Gallot-Lavallee L."/>
            <person name="Salas-Leiva D."/>
            <person name="Curtis B.A."/>
            <person name="Zahonova K."/>
            <person name="Pipaliya S."/>
            <person name="Dacks J."/>
            <person name="Roger A.J."/>
        </authorList>
    </citation>
    <scope>NUCLEOTIDE SEQUENCE</scope>
    <source>
        <strain evidence="3">Schooner1</strain>
    </source>
</reference>
<gene>
    <name evidence="3" type="ORF">M0813_26869</name>
</gene>
<feature type="compositionally biased region" description="Polar residues" evidence="2">
    <location>
        <begin position="182"/>
        <end position="205"/>
    </location>
</feature>
<comment type="caution">
    <text evidence="3">The sequence shown here is derived from an EMBL/GenBank/DDBJ whole genome shotgun (WGS) entry which is preliminary data.</text>
</comment>
<proteinExistence type="predicted"/>
<feature type="region of interest" description="Disordered" evidence="2">
    <location>
        <begin position="463"/>
        <end position="545"/>
    </location>
</feature>
<evidence type="ECO:0000313" key="4">
    <source>
        <dbReference type="Proteomes" id="UP001150062"/>
    </source>
</evidence>
<evidence type="ECO:0000313" key="3">
    <source>
        <dbReference type="EMBL" id="KAJ6237312.1"/>
    </source>
</evidence>
<organism evidence="3 4">
    <name type="scientific">Anaeramoeba flamelloides</name>
    <dbReference type="NCBI Taxonomy" id="1746091"/>
    <lineage>
        <taxon>Eukaryota</taxon>
        <taxon>Metamonada</taxon>
        <taxon>Anaeramoebidae</taxon>
        <taxon>Anaeramoeba</taxon>
    </lineage>
</organism>
<feature type="region of interest" description="Disordered" evidence="2">
    <location>
        <begin position="1"/>
        <end position="20"/>
    </location>
</feature>
<protein>
    <submittedName>
        <fullName evidence="3">Tpr repeat containing protein</fullName>
    </submittedName>
</protein>
<feature type="region of interest" description="Disordered" evidence="2">
    <location>
        <begin position="144"/>
        <end position="219"/>
    </location>
</feature>
<evidence type="ECO:0000256" key="1">
    <source>
        <dbReference type="ARBA" id="ARBA00022803"/>
    </source>
</evidence>
<feature type="compositionally biased region" description="Low complexity" evidence="2">
    <location>
        <begin position="166"/>
        <end position="181"/>
    </location>
</feature>
<dbReference type="InterPro" id="IPR019734">
    <property type="entry name" value="TPR_rpt"/>
</dbReference>
<dbReference type="Proteomes" id="UP001150062">
    <property type="component" value="Unassembled WGS sequence"/>
</dbReference>
<dbReference type="SUPFAM" id="SSF48452">
    <property type="entry name" value="TPR-like"/>
    <property type="match status" value="2"/>
</dbReference>
<name>A0ABQ8XXI2_9EUKA</name>
<sequence length="545" mass="63052">MSEDQVPTPPTSGSRVKKIENESDEQQVVYYTQIINEFKPKKENNRGSYITLVLRRALAYIRLRKYKECIGDCTEVLETDKSSIAAYCYRSFSYCQLNQLEAARQDLNEILAHAKTKSEKSFAEGFVNEMELVFFRKNSGTFNESSQENSLHSQQRSRNSGGGIGSLSSEESSSNQKQRNNTTNSGIGSLSSRTNRQINNESTKNVVDEKNNNLSSNENQNMYRFKIPENQFSKVLDALHQAYGDRDMPFLIPAPCEIGLQFHHRSRRKYRSKKSLNKKQLSQKSQNTNSKSNNNNSNNNNNNNNNNRKSSIPFRIKLKNDVIKYTKKIRKNPKDHILYFKRSIALLEMKNYHDAIMDCFNSISIQPTAIAYAQRGSAWSALKEYYIAACDFVAALAFDPDEQVYIEALGACLKNIRQEHQRRLVFEPENKKLQNQLRCTKNAIAIYIDLLCKKKEKVTEKGKEKENEIEIEKENENENEKATEEKTDKKTEKKTVENENKNVNNKENETKTENENENEKEKEKEKVQKVNNEKIEKNEKVITKK</sequence>
<dbReference type="Gene3D" id="1.25.40.10">
    <property type="entry name" value="Tetratricopeptide repeat domain"/>
    <property type="match status" value="2"/>
</dbReference>
<dbReference type="EMBL" id="JAOAOG010000239">
    <property type="protein sequence ID" value="KAJ6237312.1"/>
    <property type="molecule type" value="Genomic_DNA"/>
</dbReference>
<dbReference type="InterPro" id="IPR011990">
    <property type="entry name" value="TPR-like_helical_dom_sf"/>
</dbReference>
<dbReference type="SMART" id="SM00028">
    <property type="entry name" value="TPR"/>
    <property type="match status" value="4"/>
</dbReference>
<evidence type="ECO:0000256" key="2">
    <source>
        <dbReference type="SAM" id="MobiDB-lite"/>
    </source>
</evidence>
<dbReference type="PANTHER" id="PTHR46423:SF1">
    <property type="entry name" value="RNA POLYMERASE II-ASSOCIATED PROTEIN 3"/>
    <property type="match status" value="1"/>
</dbReference>
<dbReference type="PANTHER" id="PTHR46423">
    <property type="entry name" value="RNA POLYMERASE II-ASSOCIATED PROTEIN 3"/>
    <property type="match status" value="1"/>
</dbReference>
<accession>A0ABQ8XXI2</accession>
<dbReference type="InterPro" id="IPR051966">
    <property type="entry name" value="RPAP3"/>
</dbReference>
<keyword evidence="1" id="KW-0802">TPR repeat</keyword>
<feature type="region of interest" description="Disordered" evidence="2">
    <location>
        <begin position="265"/>
        <end position="311"/>
    </location>
</feature>